<name>A0A6A1WJ73_9ROSI</name>
<dbReference type="PANTHER" id="PTHR44830:SF1">
    <property type="entry name" value="TR-TYPE G DOMAIN-CONTAINING PROTEIN"/>
    <property type="match status" value="1"/>
</dbReference>
<reference evidence="1 2" key="1">
    <citation type="journal article" date="2019" name="Plant Biotechnol. J.">
        <title>The red bayberry genome and genetic basis of sex determination.</title>
        <authorList>
            <person name="Jia H.M."/>
            <person name="Jia H.J."/>
            <person name="Cai Q.L."/>
            <person name="Wang Y."/>
            <person name="Zhao H.B."/>
            <person name="Yang W.F."/>
            <person name="Wang G.Y."/>
            <person name="Li Y.H."/>
            <person name="Zhan D.L."/>
            <person name="Shen Y.T."/>
            <person name="Niu Q.F."/>
            <person name="Chang L."/>
            <person name="Qiu J."/>
            <person name="Zhao L."/>
            <person name="Xie H.B."/>
            <person name="Fu W.Y."/>
            <person name="Jin J."/>
            <person name="Li X.W."/>
            <person name="Jiao Y."/>
            <person name="Zhou C.C."/>
            <person name="Tu T."/>
            <person name="Chai C.Y."/>
            <person name="Gao J.L."/>
            <person name="Fan L.J."/>
            <person name="van de Weg E."/>
            <person name="Wang J.Y."/>
            <person name="Gao Z.S."/>
        </authorList>
    </citation>
    <scope>NUCLEOTIDE SEQUENCE [LARGE SCALE GENOMIC DNA]</scope>
    <source>
        <tissue evidence="1">Leaves</tissue>
    </source>
</reference>
<keyword evidence="1" id="KW-0251">Elongation factor</keyword>
<gene>
    <name evidence="1" type="ORF">CJ030_MR2G007369</name>
</gene>
<dbReference type="Proteomes" id="UP000516437">
    <property type="component" value="Chromosome 2"/>
</dbReference>
<keyword evidence="2" id="KW-1185">Reference proteome</keyword>
<sequence length="96" mass="10375">MSTLESLPPLVICFTSLEAYIDKGPTLLESLRQATSTPTSGCLQDGGIVTFPVGRVETGRFAVRDMRQTVDVGVIKSEEKKDPSGAKVTKYAVKKK</sequence>
<dbReference type="GO" id="GO:0003746">
    <property type="term" value="F:translation elongation factor activity"/>
    <property type="evidence" value="ECO:0007669"/>
    <property type="project" value="UniProtKB-KW"/>
</dbReference>
<dbReference type="EMBL" id="RXIC02000020">
    <property type="protein sequence ID" value="KAB1223917.1"/>
    <property type="molecule type" value="Genomic_DNA"/>
</dbReference>
<evidence type="ECO:0000313" key="1">
    <source>
        <dbReference type="EMBL" id="KAB1223917.1"/>
    </source>
</evidence>
<dbReference type="PANTHER" id="PTHR44830">
    <property type="entry name" value="ELONGATION FACTOR 1 ALPHA"/>
    <property type="match status" value="1"/>
</dbReference>
<evidence type="ECO:0000313" key="2">
    <source>
        <dbReference type="Proteomes" id="UP000516437"/>
    </source>
</evidence>
<comment type="caution">
    <text evidence="1">The sequence shown here is derived from an EMBL/GenBank/DDBJ whole genome shotgun (WGS) entry which is preliminary data.</text>
</comment>
<dbReference type="OrthoDB" id="1682187at2759"/>
<accession>A0A6A1WJ73</accession>
<protein>
    <submittedName>
        <fullName evidence="1">Elongation factor 1-alpha</fullName>
    </submittedName>
</protein>
<dbReference type="AlphaFoldDB" id="A0A6A1WJ73"/>
<keyword evidence="1" id="KW-0648">Protein biosynthesis</keyword>
<organism evidence="1 2">
    <name type="scientific">Morella rubra</name>
    <name type="common">Chinese bayberry</name>
    <dbReference type="NCBI Taxonomy" id="262757"/>
    <lineage>
        <taxon>Eukaryota</taxon>
        <taxon>Viridiplantae</taxon>
        <taxon>Streptophyta</taxon>
        <taxon>Embryophyta</taxon>
        <taxon>Tracheophyta</taxon>
        <taxon>Spermatophyta</taxon>
        <taxon>Magnoliopsida</taxon>
        <taxon>eudicotyledons</taxon>
        <taxon>Gunneridae</taxon>
        <taxon>Pentapetalae</taxon>
        <taxon>rosids</taxon>
        <taxon>fabids</taxon>
        <taxon>Fagales</taxon>
        <taxon>Myricaceae</taxon>
        <taxon>Morella</taxon>
    </lineage>
</organism>
<proteinExistence type="predicted"/>